<keyword evidence="10" id="KW-1185">Reference proteome</keyword>
<dbReference type="EC" id="5.1.3.3" evidence="4 8"/>
<organism evidence="9 10">
    <name type="scientific">Colwellia echini</name>
    <dbReference type="NCBI Taxonomy" id="1982103"/>
    <lineage>
        <taxon>Bacteria</taxon>
        <taxon>Pseudomonadati</taxon>
        <taxon>Pseudomonadota</taxon>
        <taxon>Gammaproteobacteria</taxon>
        <taxon>Alteromonadales</taxon>
        <taxon>Colwelliaceae</taxon>
        <taxon>Colwellia</taxon>
    </lineage>
</organism>
<comment type="catalytic activity">
    <reaction evidence="1 8">
        <text>alpha-D-glucose = beta-D-glucose</text>
        <dbReference type="Rhea" id="RHEA:10264"/>
        <dbReference type="ChEBI" id="CHEBI:15903"/>
        <dbReference type="ChEBI" id="CHEBI:17925"/>
        <dbReference type="EC" id="5.1.3.3"/>
    </reaction>
</comment>
<dbReference type="Proteomes" id="UP000815846">
    <property type="component" value="Unassembled WGS sequence"/>
</dbReference>
<dbReference type="Gene3D" id="2.70.98.10">
    <property type="match status" value="1"/>
</dbReference>
<dbReference type="InterPro" id="IPR018052">
    <property type="entry name" value="Ald1_epimerase_CS"/>
</dbReference>
<evidence type="ECO:0000256" key="6">
    <source>
        <dbReference type="ARBA" id="ARBA00023235"/>
    </source>
</evidence>
<comment type="similarity">
    <text evidence="3 8">Belongs to the aldose epimerase family.</text>
</comment>
<dbReference type="PANTHER" id="PTHR10091:SF0">
    <property type="entry name" value="GALACTOSE MUTAROTASE"/>
    <property type="match status" value="1"/>
</dbReference>
<evidence type="ECO:0000256" key="5">
    <source>
        <dbReference type="ARBA" id="ARBA00014165"/>
    </source>
</evidence>
<evidence type="ECO:0000256" key="1">
    <source>
        <dbReference type="ARBA" id="ARBA00001614"/>
    </source>
</evidence>
<keyword evidence="6 8" id="KW-0413">Isomerase</keyword>
<dbReference type="InterPro" id="IPR014718">
    <property type="entry name" value="GH-type_carb-bd"/>
</dbReference>
<gene>
    <name evidence="9" type="ORF">CWS31_006410</name>
</gene>
<dbReference type="PANTHER" id="PTHR10091">
    <property type="entry name" value="ALDOSE-1-EPIMERASE"/>
    <property type="match status" value="1"/>
</dbReference>
<dbReference type="InterPro" id="IPR015443">
    <property type="entry name" value="Aldose_1-epimerase"/>
</dbReference>
<evidence type="ECO:0000256" key="8">
    <source>
        <dbReference type="PIRNR" id="PIRNR005096"/>
    </source>
</evidence>
<sequence>MAKLQTILLQNERGMSVEIVNYGARIKSILFPVNDVATEMTVGHEYADDYLTDEFYLGATCGRVCNRVENGVFELNGVQYKLTQNDGEQCLHGGAVSFSARFWQVVSSSSSTVVLKLESESGDQGFPGKLSLQVTYHLTDNNQLKINYFAITDAATPINLTNHAYFNLGNESGEQLDLKIFASNMLDRKSNGVPSGKVISVQNSDFDFRQLTNIGTRHKQAIDLSLQEMACYDHCYILDASETGGSNYNGGDNIENNKYESIGLPKAILQSKSNHITMSLFTNQPAVQLYTGVALSGKFRPYQGVCLEAQDYSNAVNINHFPSTILQPNDEYQREIIYQFEVGNTN</sequence>
<keyword evidence="7 8" id="KW-0119">Carbohydrate metabolism</keyword>
<evidence type="ECO:0000313" key="9">
    <source>
        <dbReference type="EMBL" id="TYK66226.1"/>
    </source>
</evidence>
<accession>A0ABY3MYB8</accession>
<dbReference type="EMBL" id="PJAI02000005">
    <property type="protein sequence ID" value="TYK66226.1"/>
    <property type="molecule type" value="Genomic_DNA"/>
</dbReference>
<dbReference type="CDD" id="cd09019">
    <property type="entry name" value="galactose_mutarotase_like"/>
    <property type="match status" value="1"/>
</dbReference>
<dbReference type="InterPro" id="IPR011013">
    <property type="entry name" value="Gal_mutarotase_sf_dom"/>
</dbReference>
<reference evidence="9 10" key="1">
    <citation type="submission" date="2019-08" db="EMBL/GenBank/DDBJ databases">
        <title>Microbe sample from Colwellia echini.</title>
        <authorList>
            <person name="Christiansen L."/>
            <person name="Pathiraja D."/>
            <person name="Schultz-Johansen M."/>
            <person name="Choi I.-G."/>
            <person name="Stougaard P."/>
        </authorList>
    </citation>
    <scope>NUCLEOTIDE SEQUENCE [LARGE SCALE GENOMIC DNA]</scope>
    <source>
        <strain evidence="9 10">A3</strain>
    </source>
</reference>
<protein>
    <recommendedName>
        <fullName evidence="5 8">Aldose 1-epimerase</fullName>
        <ecNumber evidence="4 8">5.1.3.3</ecNumber>
    </recommendedName>
</protein>
<dbReference type="InterPro" id="IPR008183">
    <property type="entry name" value="Aldose_1/G6P_1-epimerase"/>
</dbReference>
<dbReference type="PIRSF" id="PIRSF005096">
    <property type="entry name" value="GALM"/>
    <property type="match status" value="1"/>
</dbReference>
<proteinExistence type="inferred from homology"/>
<dbReference type="NCBIfam" id="NF008277">
    <property type="entry name" value="PRK11055.1"/>
    <property type="match status" value="1"/>
</dbReference>
<dbReference type="Pfam" id="PF01263">
    <property type="entry name" value="Aldose_epim"/>
    <property type="match status" value="1"/>
</dbReference>
<evidence type="ECO:0000313" key="10">
    <source>
        <dbReference type="Proteomes" id="UP000815846"/>
    </source>
</evidence>
<dbReference type="SUPFAM" id="SSF74650">
    <property type="entry name" value="Galactose mutarotase-like"/>
    <property type="match status" value="1"/>
</dbReference>
<comment type="pathway">
    <text evidence="2 8">Carbohydrate metabolism; hexose metabolism.</text>
</comment>
<dbReference type="InterPro" id="IPR047215">
    <property type="entry name" value="Galactose_mutarotase-like"/>
</dbReference>
<evidence type="ECO:0000256" key="7">
    <source>
        <dbReference type="ARBA" id="ARBA00023277"/>
    </source>
</evidence>
<name>A0ABY3MYB8_9GAMM</name>
<dbReference type="PROSITE" id="PS00545">
    <property type="entry name" value="ALDOSE_1_EPIMERASE"/>
    <property type="match status" value="1"/>
</dbReference>
<dbReference type="RefSeq" id="WP_101344341.1">
    <property type="nucleotide sequence ID" value="NZ_PJAI02000005.1"/>
</dbReference>
<comment type="caution">
    <text evidence="9">The sequence shown here is derived from an EMBL/GenBank/DDBJ whole genome shotgun (WGS) entry which is preliminary data.</text>
</comment>
<evidence type="ECO:0000256" key="2">
    <source>
        <dbReference type="ARBA" id="ARBA00005028"/>
    </source>
</evidence>
<evidence type="ECO:0000256" key="3">
    <source>
        <dbReference type="ARBA" id="ARBA00006206"/>
    </source>
</evidence>
<evidence type="ECO:0000256" key="4">
    <source>
        <dbReference type="ARBA" id="ARBA00013185"/>
    </source>
</evidence>